<evidence type="ECO:0000313" key="1">
    <source>
        <dbReference type="EMBL" id="KJH48750.1"/>
    </source>
</evidence>
<dbReference type="AlphaFoldDB" id="A0A0D8XW84"/>
<evidence type="ECO:0000313" key="2">
    <source>
        <dbReference type="Proteomes" id="UP000053766"/>
    </source>
</evidence>
<accession>A0A0D8XW84</accession>
<evidence type="ECO:0008006" key="3">
    <source>
        <dbReference type="Google" id="ProtNLM"/>
    </source>
</evidence>
<gene>
    <name evidence="1" type="ORF">DICVIV_05144</name>
</gene>
<dbReference type="OrthoDB" id="410104at2759"/>
<keyword evidence="2" id="KW-1185">Reference proteome</keyword>
<organism evidence="1 2">
    <name type="scientific">Dictyocaulus viviparus</name>
    <name type="common">Bovine lungworm</name>
    <dbReference type="NCBI Taxonomy" id="29172"/>
    <lineage>
        <taxon>Eukaryota</taxon>
        <taxon>Metazoa</taxon>
        <taxon>Ecdysozoa</taxon>
        <taxon>Nematoda</taxon>
        <taxon>Chromadorea</taxon>
        <taxon>Rhabditida</taxon>
        <taxon>Rhabditina</taxon>
        <taxon>Rhabditomorpha</taxon>
        <taxon>Strongyloidea</taxon>
        <taxon>Metastrongylidae</taxon>
        <taxon>Dictyocaulus</taxon>
    </lineage>
</organism>
<proteinExistence type="predicted"/>
<sequence length="142" mass="16411">MEKTIYDYYLNIFGSYIRLPSCNETKDDYVVPNVLPCEIRHAISSVANRTAPAPQRIRPEHLKILPPVLIKTLARLFTRHPFELKVLKVSREYKKPLCLVFIGLRKAFDSIETEAVTEELTNQALPAPYIEILCNYQNHLVL</sequence>
<dbReference type="Proteomes" id="UP000053766">
    <property type="component" value="Unassembled WGS sequence"/>
</dbReference>
<name>A0A0D8XW84_DICVI</name>
<protein>
    <recommendedName>
        <fullName evidence="3">Reverse transcriptase domain-containing protein</fullName>
    </recommendedName>
</protein>
<reference evidence="1 2" key="1">
    <citation type="submission" date="2013-11" db="EMBL/GenBank/DDBJ databases">
        <title>Draft genome of the bovine lungworm Dictyocaulus viviparus.</title>
        <authorList>
            <person name="Mitreva M."/>
        </authorList>
    </citation>
    <scope>NUCLEOTIDE SEQUENCE [LARGE SCALE GENOMIC DNA]</scope>
    <source>
        <strain evidence="1 2">HannoverDv2000</strain>
    </source>
</reference>
<reference evidence="2" key="2">
    <citation type="journal article" date="2016" name="Sci. Rep.">
        <title>Dictyocaulus viviparus genome, variome and transcriptome elucidate lungworm biology and support future intervention.</title>
        <authorList>
            <person name="McNulty S.N."/>
            <person name="Strube C."/>
            <person name="Rosa B.A."/>
            <person name="Martin J.C."/>
            <person name="Tyagi R."/>
            <person name="Choi Y.J."/>
            <person name="Wang Q."/>
            <person name="Hallsworth Pepin K."/>
            <person name="Zhang X."/>
            <person name="Ozersky P."/>
            <person name="Wilson R.K."/>
            <person name="Sternberg P.W."/>
            <person name="Gasser R.B."/>
            <person name="Mitreva M."/>
        </authorList>
    </citation>
    <scope>NUCLEOTIDE SEQUENCE [LARGE SCALE GENOMIC DNA]</scope>
    <source>
        <strain evidence="2">HannoverDv2000</strain>
    </source>
</reference>
<dbReference type="EMBL" id="KN716257">
    <property type="protein sequence ID" value="KJH48750.1"/>
    <property type="molecule type" value="Genomic_DNA"/>
</dbReference>